<comment type="similarity">
    <text evidence="1">Belongs to the 'phage' integrase family.</text>
</comment>
<feature type="compositionally biased region" description="Pro residues" evidence="6">
    <location>
        <begin position="162"/>
        <end position="182"/>
    </location>
</feature>
<dbReference type="GO" id="GO:0003677">
    <property type="term" value="F:DNA binding"/>
    <property type="evidence" value="ECO:0007669"/>
    <property type="project" value="UniProtKB-UniRule"/>
</dbReference>
<evidence type="ECO:0000259" key="7">
    <source>
        <dbReference type="PROSITE" id="PS51898"/>
    </source>
</evidence>
<dbReference type="PROSITE" id="PS51898">
    <property type="entry name" value="TYR_RECOMBINASE"/>
    <property type="match status" value="1"/>
</dbReference>
<dbReference type="PROSITE" id="PS51900">
    <property type="entry name" value="CB"/>
    <property type="match status" value="1"/>
</dbReference>
<comment type="caution">
    <text evidence="9">The sequence shown here is derived from an EMBL/GenBank/DDBJ whole genome shotgun (WGS) entry which is preliminary data.</text>
</comment>
<feature type="region of interest" description="Disordered" evidence="6">
    <location>
        <begin position="493"/>
        <end position="519"/>
    </location>
</feature>
<dbReference type="InterPro" id="IPR010998">
    <property type="entry name" value="Integrase_recombinase_N"/>
</dbReference>
<dbReference type="InterPro" id="IPR013762">
    <property type="entry name" value="Integrase-like_cat_sf"/>
</dbReference>
<dbReference type="Proteomes" id="UP001139311">
    <property type="component" value="Unassembled WGS sequence"/>
</dbReference>
<accession>A0A9X1IKQ4</accession>
<dbReference type="GO" id="GO:0006310">
    <property type="term" value="P:DNA recombination"/>
    <property type="evidence" value="ECO:0007669"/>
    <property type="project" value="UniProtKB-KW"/>
</dbReference>
<dbReference type="InterPro" id="IPR050090">
    <property type="entry name" value="Tyrosine_recombinase_XerCD"/>
</dbReference>
<keyword evidence="3 5" id="KW-0238">DNA-binding</keyword>
<evidence type="ECO:0000256" key="2">
    <source>
        <dbReference type="ARBA" id="ARBA00022908"/>
    </source>
</evidence>
<reference evidence="9" key="1">
    <citation type="submission" date="2021-10" db="EMBL/GenBank/DDBJ databases">
        <title>Roseicella aerolatum sp. nov., isolated from aerosols of e-waste dismantling site.</title>
        <authorList>
            <person name="Qin T."/>
        </authorList>
    </citation>
    <scope>NUCLEOTIDE SEQUENCE</scope>
    <source>
        <strain evidence="9">GB24</strain>
    </source>
</reference>
<organism evidence="9 10">
    <name type="scientific">Roseicella aerolata</name>
    <dbReference type="NCBI Taxonomy" id="2883479"/>
    <lineage>
        <taxon>Bacteria</taxon>
        <taxon>Pseudomonadati</taxon>
        <taxon>Pseudomonadota</taxon>
        <taxon>Alphaproteobacteria</taxon>
        <taxon>Acetobacterales</taxon>
        <taxon>Roseomonadaceae</taxon>
        <taxon>Roseicella</taxon>
    </lineage>
</organism>
<sequence>MSLRTRHFREAEHRAGLLDRAFDDALARARAAVSSGAHADLNAILRDYLRAALERDLERRLDRLPGHPVYAHWWEPGDPGTATEADLRVIRETRANMARDLANGTLADMEEEADAIMRRHGLPEEVRRRLALGLAEAAVRAWDVAERRTLGSAPLVMDDEPAPSPPPSAPSPAPPPPQPPAKPSVSSLVESFFERRAKRDKATFKQIAMERTTLRLFLEVCGDRPADALHRGDVTRFLDTLRQLPSTYGKSPKDKDRSISDLIAEADAKGKQRLTDRTAQRHHTALSQFFQFAVDGGHLTVAGRTELVDGHRFREERGAREQRDMFTPDELRVLFSSPVWRGRHHFFREKEGPEIIRDGFFWLPILALYHGARLEELADLKRRDLRCDGGVWCINITEADGRRLKNGNADRVVPLHPEVIRMGFLEDALKAAPTPDAPLFPDLPQRGKDKRRGVDVTKWFTRYRRKFGLDRPGLSFHSFRHTAITRLTDAITTEQQRRHRDRMMGHASGGGEGDQRYDKGPGLKALAETLALLRFPEVDLSHLYTAERTA</sequence>
<dbReference type="GO" id="GO:0015074">
    <property type="term" value="P:DNA integration"/>
    <property type="evidence" value="ECO:0007669"/>
    <property type="project" value="UniProtKB-KW"/>
</dbReference>
<proteinExistence type="inferred from homology"/>
<feature type="domain" description="Tyr recombinase" evidence="7">
    <location>
        <begin position="321"/>
        <end position="531"/>
    </location>
</feature>
<evidence type="ECO:0000259" key="8">
    <source>
        <dbReference type="PROSITE" id="PS51900"/>
    </source>
</evidence>
<name>A0A9X1IKQ4_9PROT</name>
<evidence type="ECO:0000256" key="6">
    <source>
        <dbReference type="SAM" id="MobiDB-lite"/>
    </source>
</evidence>
<dbReference type="InterPro" id="IPR002104">
    <property type="entry name" value="Integrase_catalytic"/>
</dbReference>
<dbReference type="AlphaFoldDB" id="A0A9X1IKQ4"/>
<protein>
    <submittedName>
        <fullName evidence="9">Site-specific integrase</fullName>
    </submittedName>
</protein>
<dbReference type="RefSeq" id="WP_226613929.1">
    <property type="nucleotide sequence ID" value="NZ_JAJAQI010000070.1"/>
</dbReference>
<dbReference type="Gene3D" id="1.10.150.130">
    <property type="match status" value="1"/>
</dbReference>
<dbReference type="Gene3D" id="1.10.443.10">
    <property type="entry name" value="Intergrase catalytic core"/>
    <property type="match status" value="1"/>
</dbReference>
<dbReference type="PANTHER" id="PTHR30349:SF41">
    <property type="entry name" value="INTEGRASE_RECOMBINASE PROTEIN MJ0367-RELATED"/>
    <property type="match status" value="1"/>
</dbReference>
<evidence type="ECO:0000256" key="4">
    <source>
        <dbReference type="ARBA" id="ARBA00023172"/>
    </source>
</evidence>
<evidence type="ECO:0000256" key="5">
    <source>
        <dbReference type="PROSITE-ProRule" id="PRU01248"/>
    </source>
</evidence>
<dbReference type="PANTHER" id="PTHR30349">
    <property type="entry name" value="PHAGE INTEGRASE-RELATED"/>
    <property type="match status" value="1"/>
</dbReference>
<keyword evidence="4" id="KW-0233">DNA recombination</keyword>
<dbReference type="InterPro" id="IPR044068">
    <property type="entry name" value="CB"/>
</dbReference>
<evidence type="ECO:0000256" key="1">
    <source>
        <dbReference type="ARBA" id="ARBA00008857"/>
    </source>
</evidence>
<evidence type="ECO:0000256" key="3">
    <source>
        <dbReference type="ARBA" id="ARBA00023125"/>
    </source>
</evidence>
<feature type="domain" description="Core-binding (CB)" evidence="8">
    <location>
        <begin position="183"/>
        <end position="294"/>
    </location>
</feature>
<dbReference type="EMBL" id="JAJAQI010000070">
    <property type="protein sequence ID" value="MCB4825193.1"/>
    <property type="molecule type" value="Genomic_DNA"/>
</dbReference>
<keyword evidence="2" id="KW-0229">DNA integration</keyword>
<dbReference type="Pfam" id="PF00589">
    <property type="entry name" value="Phage_integrase"/>
    <property type="match status" value="1"/>
</dbReference>
<evidence type="ECO:0000313" key="9">
    <source>
        <dbReference type="EMBL" id="MCB4825193.1"/>
    </source>
</evidence>
<dbReference type="CDD" id="cd01184">
    <property type="entry name" value="INT_C_like_1"/>
    <property type="match status" value="1"/>
</dbReference>
<feature type="region of interest" description="Disordered" evidence="6">
    <location>
        <begin position="153"/>
        <end position="186"/>
    </location>
</feature>
<gene>
    <name evidence="9" type="ORF">LHA35_26075</name>
</gene>
<evidence type="ECO:0000313" key="10">
    <source>
        <dbReference type="Proteomes" id="UP001139311"/>
    </source>
</evidence>
<keyword evidence="10" id="KW-1185">Reference proteome</keyword>
<dbReference type="InterPro" id="IPR011010">
    <property type="entry name" value="DNA_brk_join_enz"/>
</dbReference>
<dbReference type="SUPFAM" id="SSF56349">
    <property type="entry name" value="DNA breaking-rejoining enzymes"/>
    <property type="match status" value="1"/>
</dbReference>